<evidence type="ECO:0000256" key="5">
    <source>
        <dbReference type="ARBA" id="ARBA00022833"/>
    </source>
</evidence>
<dbReference type="PANTHER" id="PTHR40626">
    <property type="entry name" value="MIP31509P"/>
    <property type="match status" value="1"/>
</dbReference>
<dbReference type="InterPro" id="IPR007219">
    <property type="entry name" value="XnlR_reg_dom"/>
</dbReference>
<reference evidence="9" key="1">
    <citation type="journal article" date="2017" name="Genome Biol.">
        <title>Comparative genomics reveals high biological diversity and specific adaptations in the industrially and medically important fungal genus Aspergillus.</title>
        <authorList>
            <person name="de Vries R.P."/>
            <person name="Riley R."/>
            <person name="Wiebenga A."/>
            <person name="Aguilar-Osorio G."/>
            <person name="Amillis S."/>
            <person name="Uchima C.A."/>
            <person name="Anderluh G."/>
            <person name="Asadollahi M."/>
            <person name="Askin M."/>
            <person name="Barry K."/>
            <person name="Battaglia E."/>
            <person name="Bayram O."/>
            <person name="Benocci T."/>
            <person name="Braus-Stromeyer S.A."/>
            <person name="Caldana C."/>
            <person name="Canovas D."/>
            <person name="Cerqueira G.C."/>
            <person name="Chen F."/>
            <person name="Chen W."/>
            <person name="Choi C."/>
            <person name="Clum A."/>
            <person name="Dos Santos R.A."/>
            <person name="Damasio A.R."/>
            <person name="Diallinas G."/>
            <person name="Emri T."/>
            <person name="Fekete E."/>
            <person name="Flipphi M."/>
            <person name="Freyberg S."/>
            <person name="Gallo A."/>
            <person name="Gournas C."/>
            <person name="Habgood R."/>
            <person name="Hainaut M."/>
            <person name="Harispe M.L."/>
            <person name="Henrissat B."/>
            <person name="Hilden K.S."/>
            <person name="Hope R."/>
            <person name="Hossain A."/>
            <person name="Karabika E."/>
            <person name="Karaffa L."/>
            <person name="Karanyi Z."/>
            <person name="Krasevec N."/>
            <person name="Kuo A."/>
            <person name="Kusch H."/>
            <person name="LaButti K."/>
            <person name="Lagendijk E.L."/>
            <person name="Lapidus A."/>
            <person name="Levasseur A."/>
            <person name="Lindquist E."/>
            <person name="Lipzen A."/>
            <person name="Logrieco A.F."/>
            <person name="MacCabe A."/>
            <person name="Maekelae M.R."/>
            <person name="Malavazi I."/>
            <person name="Melin P."/>
            <person name="Meyer V."/>
            <person name="Mielnichuk N."/>
            <person name="Miskei M."/>
            <person name="Molnar A.P."/>
            <person name="Mule G."/>
            <person name="Ngan C.Y."/>
            <person name="Orejas M."/>
            <person name="Orosz E."/>
            <person name="Ouedraogo J.P."/>
            <person name="Overkamp K.M."/>
            <person name="Park H.-S."/>
            <person name="Perrone G."/>
            <person name="Piumi F."/>
            <person name="Punt P.J."/>
            <person name="Ram A.F."/>
            <person name="Ramon A."/>
            <person name="Rauscher S."/>
            <person name="Record E."/>
            <person name="Riano-Pachon D.M."/>
            <person name="Robert V."/>
            <person name="Roehrig J."/>
            <person name="Ruller R."/>
            <person name="Salamov A."/>
            <person name="Salih N.S."/>
            <person name="Samson R.A."/>
            <person name="Sandor E."/>
            <person name="Sanguinetti M."/>
            <person name="Schuetze T."/>
            <person name="Sepcic K."/>
            <person name="Shelest E."/>
            <person name="Sherlock G."/>
            <person name="Sophianopoulou V."/>
            <person name="Squina F.M."/>
            <person name="Sun H."/>
            <person name="Susca A."/>
            <person name="Todd R.B."/>
            <person name="Tsang A."/>
            <person name="Unkles S.E."/>
            <person name="van de Wiele N."/>
            <person name="van Rossen-Uffink D."/>
            <person name="Oliveira J.V."/>
            <person name="Vesth T.C."/>
            <person name="Visser J."/>
            <person name="Yu J.-H."/>
            <person name="Zhou M."/>
            <person name="Andersen M.R."/>
            <person name="Archer D.B."/>
            <person name="Baker S.E."/>
            <person name="Benoit I."/>
            <person name="Brakhage A.A."/>
            <person name="Braus G.H."/>
            <person name="Fischer R."/>
            <person name="Frisvad J.C."/>
            <person name="Goldman G.H."/>
            <person name="Houbraken J."/>
            <person name="Oakley B."/>
            <person name="Pocsi I."/>
            <person name="Scazzocchio C."/>
            <person name="Seiboth B."/>
            <person name="vanKuyk P.A."/>
            <person name="Wortman J."/>
            <person name="Dyer P.S."/>
            <person name="Grigoriev I.V."/>
        </authorList>
    </citation>
    <scope>NUCLEOTIDE SEQUENCE [LARGE SCALE GENOMIC DNA]</scope>
    <source>
        <strain evidence="9">DTO 134E9</strain>
    </source>
</reference>
<evidence type="ECO:0000313" key="8">
    <source>
        <dbReference type="EMBL" id="OJJ36195.1"/>
    </source>
</evidence>
<evidence type="ECO:0000256" key="3">
    <source>
        <dbReference type="ARBA" id="ARBA00022737"/>
    </source>
</evidence>
<keyword evidence="4" id="KW-0863">Zinc-finger</keyword>
<keyword evidence="2" id="KW-0479">Metal-binding</keyword>
<dbReference type="GO" id="GO:0005634">
    <property type="term" value="C:nucleus"/>
    <property type="evidence" value="ECO:0007669"/>
    <property type="project" value="UniProtKB-SubCell"/>
</dbReference>
<dbReference type="InterPro" id="IPR051059">
    <property type="entry name" value="VerF-like"/>
</dbReference>
<keyword evidence="5" id="KW-0862">Zinc</keyword>
<dbReference type="EMBL" id="KV878212">
    <property type="protein sequence ID" value="OJJ36195.1"/>
    <property type="molecule type" value="Genomic_DNA"/>
</dbReference>
<keyword evidence="3" id="KW-0677">Repeat</keyword>
<evidence type="ECO:0000256" key="2">
    <source>
        <dbReference type="ARBA" id="ARBA00022723"/>
    </source>
</evidence>
<dbReference type="PANTHER" id="PTHR40626:SF10">
    <property type="entry name" value="C2H2-TYPE DOMAIN-CONTAINING PROTEIN"/>
    <property type="match status" value="1"/>
</dbReference>
<dbReference type="CDD" id="cd12148">
    <property type="entry name" value="fungal_TF_MHR"/>
    <property type="match status" value="1"/>
</dbReference>
<dbReference type="RefSeq" id="XP_040689871.1">
    <property type="nucleotide sequence ID" value="XM_040838506.1"/>
</dbReference>
<comment type="subcellular location">
    <subcellularLocation>
        <location evidence="1">Nucleus</location>
    </subcellularLocation>
</comment>
<dbReference type="GO" id="GO:0008270">
    <property type="term" value="F:zinc ion binding"/>
    <property type="evidence" value="ECO:0007669"/>
    <property type="project" value="UniProtKB-KW"/>
</dbReference>
<dbReference type="STRING" id="1073089.A0A1L9RMM9"/>
<evidence type="ECO:0000313" key="9">
    <source>
        <dbReference type="Proteomes" id="UP000184383"/>
    </source>
</evidence>
<feature type="domain" description="Xylanolytic transcriptional activator regulatory" evidence="7">
    <location>
        <begin position="65"/>
        <end position="342"/>
    </location>
</feature>
<accession>A0A1L9RMM9</accession>
<sequence>MQFKRLEHLQRHERIHRSDSAFVIPWNISPSTYEIICNAIRMHAGILPMTFTIPSRHTISRYIEGYFRGFHEHFPFLHPPTFRIDTVAPELLLSMAAMGALYRFEHTKGYELYFTSKAIVLHLLQQRSGVAAHNLMNRNISPRSDSPKQPLSPAEIQTMQALLILVDMATGSGEPLSQDSLPLGGQLAVLTRQGGLGVYDEIETDAEWKDWVRREERRRTMFFAYILLNIQSIAFDIPPLIMNREIGLCLPHCNVEWVTTTETEWRHMRNKYGHTEQQFYPTLNKILQGKDVYTAEPLSSLGNYALINALIQRIFFERQISDGPDLQSDKVKVLEIALQAWQRSWEATFESSLDPSSPKGPLGFNSAALLRLAYLRLNANLGPSRNLSSLNPQDISAAFTQNSAIFTRSSHVDRAVLQCIHALSIPIRVGIPFVASTQTMNGSIPHPLCTLECAFLLSRWLGSISDTIQSSPAGLDSLREDERKLLGMIISLIRETDRAGSLERNEHDSFCIQRMAATTVRLWAETFRGVHVFPIVSIVGQSLSTIADILEGQLGVIA</sequence>
<evidence type="ECO:0000256" key="6">
    <source>
        <dbReference type="ARBA" id="ARBA00023242"/>
    </source>
</evidence>
<organism evidence="8 9">
    <name type="scientific">Aspergillus wentii DTO 134E9</name>
    <dbReference type="NCBI Taxonomy" id="1073089"/>
    <lineage>
        <taxon>Eukaryota</taxon>
        <taxon>Fungi</taxon>
        <taxon>Dikarya</taxon>
        <taxon>Ascomycota</taxon>
        <taxon>Pezizomycotina</taxon>
        <taxon>Eurotiomycetes</taxon>
        <taxon>Eurotiomycetidae</taxon>
        <taxon>Eurotiales</taxon>
        <taxon>Aspergillaceae</taxon>
        <taxon>Aspergillus</taxon>
        <taxon>Aspergillus subgen. Cremei</taxon>
    </lineage>
</organism>
<proteinExistence type="predicted"/>
<dbReference type="GO" id="GO:0000785">
    <property type="term" value="C:chromatin"/>
    <property type="evidence" value="ECO:0007669"/>
    <property type="project" value="TreeGrafter"/>
</dbReference>
<dbReference type="GeneID" id="63754354"/>
<evidence type="ECO:0000256" key="1">
    <source>
        <dbReference type="ARBA" id="ARBA00004123"/>
    </source>
</evidence>
<protein>
    <recommendedName>
        <fullName evidence="7">Xylanolytic transcriptional activator regulatory domain-containing protein</fullName>
    </recommendedName>
</protein>
<dbReference type="AlphaFoldDB" id="A0A1L9RMM9"/>
<keyword evidence="6" id="KW-0539">Nucleus</keyword>
<evidence type="ECO:0000256" key="4">
    <source>
        <dbReference type="ARBA" id="ARBA00022771"/>
    </source>
</evidence>
<dbReference type="OrthoDB" id="654211at2759"/>
<evidence type="ECO:0000259" key="7">
    <source>
        <dbReference type="Pfam" id="PF04082"/>
    </source>
</evidence>
<keyword evidence="9" id="KW-1185">Reference proteome</keyword>
<name>A0A1L9RMM9_ASPWE</name>
<dbReference type="GO" id="GO:0006351">
    <property type="term" value="P:DNA-templated transcription"/>
    <property type="evidence" value="ECO:0007669"/>
    <property type="project" value="InterPro"/>
</dbReference>
<dbReference type="VEuPathDB" id="FungiDB:ASPWEDRAFT_60227"/>
<dbReference type="GO" id="GO:0000978">
    <property type="term" value="F:RNA polymerase II cis-regulatory region sequence-specific DNA binding"/>
    <property type="evidence" value="ECO:0007669"/>
    <property type="project" value="InterPro"/>
</dbReference>
<dbReference type="Pfam" id="PF04082">
    <property type="entry name" value="Fungal_trans"/>
    <property type="match status" value="1"/>
</dbReference>
<gene>
    <name evidence="8" type="ORF">ASPWEDRAFT_60227</name>
</gene>
<dbReference type="Proteomes" id="UP000184383">
    <property type="component" value="Unassembled WGS sequence"/>
</dbReference>
<dbReference type="GO" id="GO:0000981">
    <property type="term" value="F:DNA-binding transcription factor activity, RNA polymerase II-specific"/>
    <property type="evidence" value="ECO:0007669"/>
    <property type="project" value="InterPro"/>
</dbReference>